<dbReference type="InterPro" id="IPR036388">
    <property type="entry name" value="WH-like_DNA-bd_sf"/>
</dbReference>
<gene>
    <name evidence="4" type="ORF">B5D82_04270</name>
</gene>
<feature type="DNA-binding region" description="OmpR/PhoB-type" evidence="2">
    <location>
        <begin position="1"/>
        <end position="99"/>
    </location>
</feature>
<protein>
    <recommendedName>
        <fullName evidence="3">OmpR/PhoB-type domain-containing protein</fullName>
    </recommendedName>
</protein>
<evidence type="ECO:0000313" key="5">
    <source>
        <dbReference type="Proteomes" id="UP000202259"/>
    </source>
</evidence>
<dbReference type="AlphaFoldDB" id="A0A222G6Q8"/>
<accession>A0A222G6Q8</accession>
<dbReference type="InterPro" id="IPR001867">
    <property type="entry name" value="OmpR/PhoB-type_DNA-bd"/>
</dbReference>
<dbReference type="GO" id="GO:0003677">
    <property type="term" value="F:DNA binding"/>
    <property type="evidence" value="ECO:0007669"/>
    <property type="project" value="UniProtKB-UniRule"/>
</dbReference>
<sequence>MIKFGEYILDVEHSRLLNASGNSEIFIEPKIFELLLLFIERPNAVISRQDMLDQLWAGSVVTDNAINKLIGNLRKLLADDAKKPNYIQTVPKRGYRLVCNVETLEVTDSTQNDSNLINTNIAQMTSLGFLEEKWKTYTGISFAVILIIVLSIFITLKSSNNSSSNNSYSVALTRDQGAELSPIMHPNNTHLYYLKENDEHTGLELWIKNIDTSVTKQAKVISNISQIISIIEDSNSNQTIIFYLDILANECGVYQEILPAPEELNQVSQAPKKIFDCSDKRVKDIDYHVGQNAFYYAAQPKNYWPNQIYAFDVEAGEHRIVTQSQPKGWGHHSLDISPNGEKLLVMSTDSDYKTQLLSLNLLDNKITKGIKFEKPVYEAIWHHDSEQVYYFAPSPSQRIIKSDINGENSTEVINISEEILPKLSRLPDGKNLLFSTENKNYNNRWLMSLKNSEPIDNSSVLDVYPALFHNSDQYLFVSKRSGRMQLYLANNQYQQAKVVTNLLNSHWLKYVSISEDDKHVLLNVDNKVYQVPISELNPNEPLTAFKSEHLIYESKNPIISLDWLTSQGVAITRVINGNPELVVIQVSNNKKLKFDGRWAYGLMDNEQLELIYFIEQQSNLLYQVSYSSFEDNLSNSQLSFINTQISLPTDFYHVKIDSNILYYVNAERGNEYLYAVPLNKKHEGSKLLLNDFSSYDVSKGNIMVSDVESIEGDVHRTMY</sequence>
<dbReference type="OrthoDB" id="8430416at2"/>
<dbReference type="EMBL" id="CP020465">
    <property type="protein sequence ID" value="ASP47054.1"/>
    <property type="molecule type" value="Genomic_DNA"/>
</dbReference>
<evidence type="ECO:0000256" key="1">
    <source>
        <dbReference type="ARBA" id="ARBA00023125"/>
    </source>
</evidence>
<dbReference type="SMART" id="SM00862">
    <property type="entry name" value="Trans_reg_C"/>
    <property type="match status" value="1"/>
</dbReference>
<dbReference type="InterPro" id="IPR016032">
    <property type="entry name" value="Sig_transdc_resp-reg_C-effctor"/>
</dbReference>
<evidence type="ECO:0000259" key="3">
    <source>
        <dbReference type="PROSITE" id="PS51755"/>
    </source>
</evidence>
<dbReference type="Gene3D" id="2.120.10.30">
    <property type="entry name" value="TolB, C-terminal domain"/>
    <property type="match status" value="1"/>
</dbReference>
<dbReference type="Pfam" id="PF00486">
    <property type="entry name" value="Trans_reg_C"/>
    <property type="match status" value="1"/>
</dbReference>
<proteinExistence type="predicted"/>
<dbReference type="SUPFAM" id="SSF82171">
    <property type="entry name" value="DPP6 N-terminal domain-like"/>
    <property type="match status" value="2"/>
</dbReference>
<keyword evidence="1 2" id="KW-0238">DNA-binding</keyword>
<dbReference type="InterPro" id="IPR011042">
    <property type="entry name" value="6-blade_b-propeller_TolB-like"/>
</dbReference>
<evidence type="ECO:0000313" key="4">
    <source>
        <dbReference type="EMBL" id="ASP47054.1"/>
    </source>
</evidence>
<reference evidence="4 5" key="1">
    <citation type="submission" date="2017-08" db="EMBL/GenBank/DDBJ databases">
        <title>Complete genome of Colwellia sp. NB097-1, a psychrophile bacterium ioslated from Bering Sea.</title>
        <authorList>
            <person name="Chen X."/>
        </authorList>
    </citation>
    <scope>NUCLEOTIDE SEQUENCE [LARGE SCALE GENOMIC DNA]</scope>
    <source>
        <strain evidence="4 5">NB097-1</strain>
    </source>
</reference>
<feature type="domain" description="OmpR/PhoB-type" evidence="3">
    <location>
        <begin position="1"/>
        <end position="99"/>
    </location>
</feature>
<dbReference type="GO" id="GO:0006355">
    <property type="term" value="P:regulation of DNA-templated transcription"/>
    <property type="evidence" value="ECO:0007669"/>
    <property type="project" value="InterPro"/>
</dbReference>
<dbReference type="SUPFAM" id="SSF46894">
    <property type="entry name" value="C-terminal effector domain of the bipartite response regulators"/>
    <property type="match status" value="1"/>
</dbReference>
<dbReference type="Proteomes" id="UP000202259">
    <property type="component" value="Chromosome"/>
</dbReference>
<name>A0A222G6Q8_9GAMM</name>
<organism evidence="4 5">
    <name type="scientific">Cognaticolwellia beringensis</name>
    <dbReference type="NCBI Taxonomy" id="1967665"/>
    <lineage>
        <taxon>Bacteria</taxon>
        <taxon>Pseudomonadati</taxon>
        <taxon>Pseudomonadota</taxon>
        <taxon>Gammaproteobacteria</taxon>
        <taxon>Alteromonadales</taxon>
        <taxon>Colwelliaceae</taxon>
        <taxon>Cognaticolwellia</taxon>
    </lineage>
</organism>
<evidence type="ECO:0000256" key="2">
    <source>
        <dbReference type="PROSITE-ProRule" id="PRU01091"/>
    </source>
</evidence>
<dbReference type="RefSeq" id="WP_081149502.1">
    <property type="nucleotide sequence ID" value="NZ_CP020465.1"/>
</dbReference>
<dbReference type="CDD" id="cd00383">
    <property type="entry name" value="trans_reg_C"/>
    <property type="match status" value="1"/>
</dbReference>
<dbReference type="Gene3D" id="1.10.10.10">
    <property type="entry name" value="Winged helix-like DNA-binding domain superfamily/Winged helix DNA-binding domain"/>
    <property type="match status" value="1"/>
</dbReference>
<dbReference type="PROSITE" id="PS51755">
    <property type="entry name" value="OMPR_PHOB"/>
    <property type="match status" value="1"/>
</dbReference>
<dbReference type="KEGG" id="cber:B5D82_04270"/>
<dbReference type="GO" id="GO:0000160">
    <property type="term" value="P:phosphorelay signal transduction system"/>
    <property type="evidence" value="ECO:0007669"/>
    <property type="project" value="InterPro"/>
</dbReference>
<keyword evidence="5" id="KW-1185">Reference proteome</keyword>